<dbReference type="InterPro" id="IPR006683">
    <property type="entry name" value="Thioestr_dom"/>
</dbReference>
<evidence type="ECO:0000313" key="3">
    <source>
        <dbReference type="EMBL" id="MEX6688322.1"/>
    </source>
</evidence>
<feature type="domain" description="Thioesterase" evidence="2">
    <location>
        <begin position="75"/>
        <end position="151"/>
    </location>
</feature>
<sequence length="164" mass="17748">MTTKNRCRTYAWDDPLAGASKARTMSGMEYLQAMSSGEIPLPPLLYTLGFSKPEIAEGEATFLFEPQEYHFNPLGSVHGGVITAVLDSAMGCTLQSVLPKGTGYTTLELKVNFLKGINLQTPVLSATGKIIHKGKTTALVEADLRDKEGVVYAHAVSTCLMFNF</sequence>
<accession>A0ABV3ZEM0</accession>
<dbReference type="CDD" id="cd03443">
    <property type="entry name" value="PaaI_thioesterase"/>
    <property type="match status" value="1"/>
</dbReference>
<dbReference type="EMBL" id="JAULBC010000003">
    <property type="protein sequence ID" value="MEX6688322.1"/>
    <property type="molecule type" value="Genomic_DNA"/>
</dbReference>
<comment type="caution">
    <text evidence="3">The sequence shown here is derived from an EMBL/GenBank/DDBJ whole genome shotgun (WGS) entry which is preliminary data.</text>
</comment>
<dbReference type="Gene3D" id="3.10.129.10">
    <property type="entry name" value="Hotdog Thioesterase"/>
    <property type="match status" value="1"/>
</dbReference>
<dbReference type="Proteomes" id="UP001560573">
    <property type="component" value="Unassembled WGS sequence"/>
</dbReference>
<dbReference type="NCBIfam" id="TIGR00369">
    <property type="entry name" value="unchar_dom_1"/>
    <property type="match status" value="1"/>
</dbReference>
<dbReference type="GO" id="GO:0016787">
    <property type="term" value="F:hydrolase activity"/>
    <property type="evidence" value="ECO:0007669"/>
    <property type="project" value="UniProtKB-KW"/>
</dbReference>
<keyword evidence="4" id="KW-1185">Reference proteome</keyword>
<dbReference type="RefSeq" id="WP_369329730.1">
    <property type="nucleotide sequence ID" value="NZ_JAULBC010000003.1"/>
</dbReference>
<dbReference type="EC" id="3.1.2.-" evidence="3"/>
<dbReference type="InterPro" id="IPR029069">
    <property type="entry name" value="HotDog_dom_sf"/>
</dbReference>
<dbReference type="SUPFAM" id="SSF54637">
    <property type="entry name" value="Thioesterase/thiol ester dehydrase-isomerase"/>
    <property type="match status" value="1"/>
</dbReference>
<protein>
    <submittedName>
        <fullName evidence="3">PaaI family thioesterase</fullName>
        <ecNumber evidence="3">3.1.2.-</ecNumber>
    </submittedName>
</protein>
<organism evidence="3 4">
    <name type="scientific">Danxiaibacter flavus</name>
    <dbReference type="NCBI Taxonomy" id="3049108"/>
    <lineage>
        <taxon>Bacteria</taxon>
        <taxon>Pseudomonadati</taxon>
        <taxon>Bacteroidota</taxon>
        <taxon>Chitinophagia</taxon>
        <taxon>Chitinophagales</taxon>
        <taxon>Chitinophagaceae</taxon>
        <taxon>Danxiaibacter</taxon>
    </lineage>
</organism>
<gene>
    <name evidence="3" type="ORF">QTN47_12485</name>
</gene>
<evidence type="ECO:0000259" key="2">
    <source>
        <dbReference type="Pfam" id="PF03061"/>
    </source>
</evidence>
<dbReference type="InterPro" id="IPR003736">
    <property type="entry name" value="PAAI_dom"/>
</dbReference>
<name>A0ABV3ZEM0_9BACT</name>
<evidence type="ECO:0000256" key="1">
    <source>
        <dbReference type="ARBA" id="ARBA00022801"/>
    </source>
</evidence>
<reference evidence="3 4" key="1">
    <citation type="submission" date="2023-07" db="EMBL/GenBank/DDBJ databases">
        <authorList>
            <person name="Lian W.-H."/>
        </authorList>
    </citation>
    <scope>NUCLEOTIDE SEQUENCE [LARGE SCALE GENOMIC DNA]</scope>
    <source>
        <strain evidence="3 4">SYSU DXS3180</strain>
    </source>
</reference>
<dbReference type="PANTHER" id="PTHR43240">
    <property type="entry name" value="1,4-DIHYDROXY-2-NAPHTHOYL-COA THIOESTERASE 1"/>
    <property type="match status" value="1"/>
</dbReference>
<dbReference type="Pfam" id="PF03061">
    <property type="entry name" value="4HBT"/>
    <property type="match status" value="1"/>
</dbReference>
<keyword evidence="1 3" id="KW-0378">Hydrolase</keyword>
<proteinExistence type="predicted"/>
<evidence type="ECO:0000313" key="4">
    <source>
        <dbReference type="Proteomes" id="UP001560573"/>
    </source>
</evidence>
<dbReference type="PANTHER" id="PTHR43240:SF1">
    <property type="entry name" value="BLR5584 PROTEIN"/>
    <property type="match status" value="1"/>
</dbReference>